<dbReference type="EMBL" id="JZWT02000003">
    <property type="protein sequence ID" value="MFB6489913.1"/>
    <property type="molecule type" value="Genomic_DNA"/>
</dbReference>
<sequence>MALAVRELPGSRNGLAYALAPVEGRVDIYVVESEAEVRRLEEKRGKALVLYGLTTPSFAEYWREVAEMARRHVVVVGGPHAMGDPITLIKLGVKYVVVGDGEAALPAIIERELHGEDIRPPNTLFVEGGVRAGPRVFVDLDRYKTYSEALAAYPPMEITRGCGFRCAFCQTWLHGPVRHRSVESVESLARRYVEAGERDIRFIAPVGFLYGSRDGRPNVDALVSLLTAVRRVGGRPYLGTFPSETRPETVTADVLRAIKPLVANRKISFGLQTASERLLRLSKRGHGVEAAFEAAEVARAHGFTPIVDVIAGMPGEGAEDVMDTIAAMERLVKLGAKIRLHYFIPLPGTPWWGRDPAPLHPAYVEFIAKHRAFVEGYWREQMELAKRIREAYREVEAYLSKPN</sequence>
<name>A0ACC6UZ88_9CREN</name>
<dbReference type="Proteomes" id="UP000033636">
    <property type="component" value="Unassembled WGS sequence"/>
</dbReference>
<comment type="caution">
    <text evidence="1">The sequence shown here is derived from an EMBL/GenBank/DDBJ whole genome shotgun (WGS) entry which is preliminary data.</text>
</comment>
<protein>
    <submittedName>
        <fullName evidence="1">TIGR04013 family B12-binding domain/radical SAM domain-containing protein</fullName>
    </submittedName>
</protein>
<evidence type="ECO:0000313" key="1">
    <source>
        <dbReference type="EMBL" id="MFB6489913.1"/>
    </source>
</evidence>
<organism evidence="1 2">
    <name type="scientific">Thermoproteus sp. AZ2</name>
    <dbReference type="NCBI Taxonomy" id="1609232"/>
    <lineage>
        <taxon>Archaea</taxon>
        <taxon>Thermoproteota</taxon>
        <taxon>Thermoprotei</taxon>
        <taxon>Thermoproteales</taxon>
        <taxon>Thermoproteaceae</taxon>
        <taxon>Thermoproteus</taxon>
    </lineage>
</organism>
<evidence type="ECO:0000313" key="2">
    <source>
        <dbReference type="Proteomes" id="UP000033636"/>
    </source>
</evidence>
<reference evidence="1" key="1">
    <citation type="submission" date="2024-07" db="EMBL/GenBank/DDBJ databases">
        <title>Metagenome and Metagenome-Assembled Genomes of Archaea from a hot spring from the geothermal field of Los Azufres, Mexico.</title>
        <authorList>
            <person name="Marin-Paredes R."/>
            <person name="Martinez-Romero E."/>
            <person name="Servin-Garciduenas L.E."/>
        </authorList>
    </citation>
    <scope>NUCLEOTIDE SEQUENCE</scope>
</reference>
<accession>A0ACC6UZ88</accession>
<proteinExistence type="predicted"/>
<gene>
    <name evidence="1" type="ORF">TU35_001485</name>
</gene>